<dbReference type="InterPro" id="IPR056255">
    <property type="entry name" value="CILP-1/2_dom"/>
</dbReference>
<dbReference type="Gene3D" id="2.60.40.10">
    <property type="entry name" value="Immunoglobulins"/>
    <property type="match status" value="1"/>
</dbReference>
<dbReference type="SUPFAM" id="SSF48726">
    <property type="entry name" value="Immunoglobulin"/>
    <property type="match status" value="1"/>
</dbReference>
<name>A0ABY7FYE8_MYAAR</name>
<evidence type="ECO:0000313" key="2">
    <source>
        <dbReference type="EMBL" id="WAR25928.1"/>
    </source>
</evidence>
<dbReference type="InterPro" id="IPR036179">
    <property type="entry name" value="Ig-like_dom_sf"/>
</dbReference>
<proteinExistence type="predicted"/>
<sequence>MEYGRECPPKKKFSGGLGNIYDDLFHSKHENEYVDLNIIDRRSSTDISCQNENKHYDNSLYIEKGTFFAGVQQRIHTKSTLRLFDQDRQQVYQPEAGHCGVTGHSAQLPVHQGSTSDTVNDSQLLDIALYPNATLLNIDNVHETHSGQYQCRANSPAGAIMSTAANIQIRESPDDFCADSLQQKAVALPSDCVQEATNTATFEVGECIAKSCRQNGSIDVQTCGEDSAGNPLTLGGEIEIKFPENTSPDILDKDFKLWSLNTDTGVWEVIIPSSQSSRRKKRQFASTDPVNEAKRCRLAWYPYRDIDDPYVKDGYKVCKAK</sequence>
<gene>
    <name evidence="2" type="ORF">MAR_011632</name>
</gene>
<protein>
    <submittedName>
        <fullName evidence="2">CILP1-like protein</fullName>
    </submittedName>
</protein>
<evidence type="ECO:0000313" key="3">
    <source>
        <dbReference type="Proteomes" id="UP001164746"/>
    </source>
</evidence>
<reference evidence="2" key="1">
    <citation type="submission" date="2022-11" db="EMBL/GenBank/DDBJ databases">
        <title>Centuries of genome instability and evolution in soft-shell clam transmissible cancer (bioRxiv).</title>
        <authorList>
            <person name="Hart S.F.M."/>
            <person name="Yonemitsu M.A."/>
            <person name="Giersch R.M."/>
            <person name="Beal B.F."/>
            <person name="Arriagada G."/>
            <person name="Davis B.W."/>
            <person name="Ostrander E.A."/>
            <person name="Goff S.P."/>
            <person name="Metzger M.J."/>
        </authorList>
    </citation>
    <scope>NUCLEOTIDE SEQUENCE</scope>
    <source>
        <strain evidence="2">MELC-2E11</strain>
        <tissue evidence="2">Siphon/mantle</tissue>
    </source>
</reference>
<dbReference type="EMBL" id="CP111025">
    <property type="protein sequence ID" value="WAR25928.1"/>
    <property type="molecule type" value="Genomic_DNA"/>
</dbReference>
<organism evidence="2 3">
    <name type="scientific">Mya arenaria</name>
    <name type="common">Soft-shell clam</name>
    <dbReference type="NCBI Taxonomy" id="6604"/>
    <lineage>
        <taxon>Eukaryota</taxon>
        <taxon>Metazoa</taxon>
        <taxon>Spiralia</taxon>
        <taxon>Lophotrochozoa</taxon>
        <taxon>Mollusca</taxon>
        <taxon>Bivalvia</taxon>
        <taxon>Autobranchia</taxon>
        <taxon>Heteroconchia</taxon>
        <taxon>Euheterodonta</taxon>
        <taxon>Imparidentia</taxon>
        <taxon>Neoheterodontei</taxon>
        <taxon>Myida</taxon>
        <taxon>Myoidea</taxon>
        <taxon>Myidae</taxon>
        <taxon>Mya</taxon>
    </lineage>
</organism>
<accession>A0ABY7FYE8</accession>
<keyword evidence="3" id="KW-1185">Reference proteome</keyword>
<dbReference type="Proteomes" id="UP001164746">
    <property type="component" value="Chromosome 14"/>
</dbReference>
<evidence type="ECO:0000259" key="1">
    <source>
        <dbReference type="Pfam" id="PF23708"/>
    </source>
</evidence>
<feature type="domain" description="Cartilage intermediate layer protein 1/2" evidence="1">
    <location>
        <begin position="177"/>
        <end position="225"/>
    </location>
</feature>
<dbReference type="Pfam" id="PF23708">
    <property type="entry name" value="CILP_5th"/>
    <property type="match status" value="1"/>
</dbReference>
<dbReference type="InterPro" id="IPR013783">
    <property type="entry name" value="Ig-like_fold"/>
</dbReference>
<feature type="non-terminal residue" evidence="2">
    <location>
        <position position="1"/>
    </location>
</feature>